<dbReference type="InterPro" id="IPR006094">
    <property type="entry name" value="Oxid_FAD_bind_N"/>
</dbReference>
<keyword evidence="7" id="KW-1185">Reference proteome</keyword>
<dbReference type="GeneID" id="19330917"/>
<keyword evidence="3" id="KW-0274">FAD</keyword>
<accession>M3AIZ7</accession>
<dbReference type="SUPFAM" id="SSF56176">
    <property type="entry name" value="FAD-binding/transporter-associated domain-like"/>
    <property type="match status" value="1"/>
</dbReference>
<evidence type="ECO:0000256" key="3">
    <source>
        <dbReference type="ARBA" id="ARBA00022827"/>
    </source>
</evidence>
<evidence type="ECO:0000259" key="5">
    <source>
        <dbReference type="PROSITE" id="PS51387"/>
    </source>
</evidence>
<evidence type="ECO:0000256" key="2">
    <source>
        <dbReference type="ARBA" id="ARBA00022630"/>
    </source>
</evidence>
<dbReference type="HOGENOM" id="CLU_018354_1_2_1"/>
<keyword evidence="2" id="KW-0285">Flavoprotein</keyword>
<dbReference type="InterPro" id="IPR016166">
    <property type="entry name" value="FAD-bd_PCMH"/>
</dbReference>
<dbReference type="InterPro" id="IPR016167">
    <property type="entry name" value="FAD-bd_PCMH_sub1"/>
</dbReference>
<dbReference type="KEGG" id="pfj:MYCFIDRAFT_134411"/>
<dbReference type="Gene3D" id="3.30.43.10">
    <property type="entry name" value="Uridine Diphospho-n-acetylenolpyruvylglucosamine Reductase, domain 2"/>
    <property type="match status" value="1"/>
</dbReference>
<dbReference type="EMBL" id="KB446557">
    <property type="protein sequence ID" value="EME84571.1"/>
    <property type="molecule type" value="Genomic_DNA"/>
</dbReference>
<dbReference type="RefSeq" id="XP_007925195.1">
    <property type="nucleotide sequence ID" value="XM_007927004.1"/>
</dbReference>
<dbReference type="Gene3D" id="3.30.465.10">
    <property type="match status" value="1"/>
</dbReference>
<dbReference type="InterPro" id="IPR036318">
    <property type="entry name" value="FAD-bd_PCMH-like_sf"/>
</dbReference>
<name>M3AIZ7_PSEFD</name>
<organism evidence="6 7">
    <name type="scientific">Pseudocercospora fijiensis (strain CIRAD86)</name>
    <name type="common">Black leaf streak disease fungus</name>
    <name type="synonym">Mycosphaerella fijiensis</name>
    <dbReference type="NCBI Taxonomy" id="383855"/>
    <lineage>
        <taxon>Eukaryota</taxon>
        <taxon>Fungi</taxon>
        <taxon>Dikarya</taxon>
        <taxon>Ascomycota</taxon>
        <taxon>Pezizomycotina</taxon>
        <taxon>Dothideomycetes</taxon>
        <taxon>Dothideomycetidae</taxon>
        <taxon>Mycosphaerellales</taxon>
        <taxon>Mycosphaerellaceae</taxon>
        <taxon>Pseudocercospora</taxon>
    </lineage>
</organism>
<feature type="non-terminal residue" evidence="6">
    <location>
        <position position="1"/>
    </location>
</feature>
<dbReference type="VEuPathDB" id="FungiDB:MYCFIDRAFT_134411"/>
<feature type="domain" description="FAD-binding PCMH-type" evidence="5">
    <location>
        <begin position="20"/>
        <end position="191"/>
    </location>
</feature>
<protein>
    <recommendedName>
        <fullName evidence="5">FAD-binding PCMH-type domain-containing protein</fullName>
    </recommendedName>
</protein>
<reference evidence="6 7" key="1">
    <citation type="journal article" date="2012" name="PLoS Pathog.">
        <title>Diverse lifestyles and strategies of plant pathogenesis encoded in the genomes of eighteen Dothideomycetes fungi.</title>
        <authorList>
            <person name="Ohm R.A."/>
            <person name="Feau N."/>
            <person name="Henrissat B."/>
            <person name="Schoch C.L."/>
            <person name="Horwitz B.A."/>
            <person name="Barry K.W."/>
            <person name="Condon B.J."/>
            <person name="Copeland A.C."/>
            <person name="Dhillon B."/>
            <person name="Glaser F."/>
            <person name="Hesse C.N."/>
            <person name="Kosti I."/>
            <person name="LaButti K."/>
            <person name="Lindquist E.A."/>
            <person name="Lucas S."/>
            <person name="Salamov A.A."/>
            <person name="Bradshaw R.E."/>
            <person name="Ciuffetti L."/>
            <person name="Hamelin R.C."/>
            <person name="Kema G.H.J."/>
            <person name="Lawrence C."/>
            <person name="Scott J.A."/>
            <person name="Spatafora J.W."/>
            <person name="Turgeon B.G."/>
            <person name="de Wit P.J.G.M."/>
            <person name="Zhong S."/>
            <person name="Goodwin S.B."/>
            <person name="Grigoriev I.V."/>
        </authorList>
    </citation>
    <scope>NUCLEOTIDE SEQUENCE [LARGE SCALE GENOMIC DNA]</scope>
    <source>
        <strain evidence="6 7">CIRAD86</strain>
    </source>
</reference>
<dbReference type="AlphaFoldDB" id="M3AIZ7"/>
<keyword evidence="4" id="KW-0560">Oxidoreductase</keyword>
<dbReference type="PANTHER" id="PTHR42973:SF13">
    <property type="entry name" value="FAD-BINDING PCMH-TYPE DOMAIN-CONTAINING PROTEIN"/>
    <property type="match status" value="1"/>
</dbReference>
<dbReference type="PROSITE" id="PS51387">
    <property type="entry name" value="FAD_PCMH"/>
    <property type="match status" value="1"/>
</dbReference>
<gene>
    <name evidence="6" type="ORF">MYCFIDRAFT_134411</name>
</gene>
<evidence type="ECO:0000313" key="6">
    <source>
        <dbReference type="EMBL" id="EME84571.1"/>
    </source>
</evidence>
<proteinExistence type="inferred from homology"/>
<dbReference type="Gene3D" id="3.40.462.20">
    <property type="match status" value="1"/>
</dbReference>
<evidence type="ECO:0000313" key="7">
    <source>
        <dbReference type="Proteomes" id="UP000016932"/>
    </source>
</evidence>
<dbReference type="OrthoDB" id="2151789at2759"/>
<comment type="similarity">
    <text evidence="1">Belongs to the oxygen-dependent FAD-linked oxidoreductase family.</text>
</comment>
<dbReference type="GO" id="GO:0016491">
    <property type="term" value="F:oxidoreductase activity"/>
    <property type="evidence" value="ECO:0007669"/>
    <property type="project" value="UniProtKB-KW"/>
</dbReference>
<evidence type="ECO:0000256" key="4">
    <source>
        <dbReference type="ARBA" id="ARBA00023002"/>
    </source>
</evidence>
<dbReference type="Proteomes" id="UP000016932">
    <property type="component" value="Unassembled WGS sequence"/>
</dbReference>
<sequence>SSNTTQFDLEKSDFWSSFQAEVSPSCFVSPRCPEEVAKILDILKHTECRFAVKSGGHAAFQGASNIDRGVTILLKELDALELDRDAGIVKVGTGSLWIDVYEYLTPRKLSVVGGRVTGIGVGGLVLGGGISFFSGRYGWACDGVRNFEVVVASGEILQVNQDSYPDLYWSLRGGGNNFGIVTRMDLEVFEQGDLWGGSITLPWTVKDEVIDALYDFGRRQSSENEEVDVDASVWAAFGYTQQPQPGKFISIEPVYAKPVENPVVFENFTKLKPVLMSTAKIRNLTDISKELNQSNPNGLRETYWTHNFILTREVMTKCLEIFEEELKSIEDVEGIVPVMLFQPLTTAVIRKFARNGGNALGITDKDGPLLLMSVPIMWSDSSRDDEVLAFARTVIDRCVEESRKLGAFHPYIYQNYAAKEQRVFESYGKANPERLRAVSGMHDPDGVFQRLQPGYHKLW</sequence>
<dbReference type="eggNOG" id="KOG1231">
    <property type="taxonomic scope" value="Eukaryota"/>
</dbReference>
<dbReference type="InterPro" id="IPR050416">
    <property type="entry name" value="FAD-linked_Oxidoreductase"/>
</dbReference>
<dbReference type="Pfam" id="PF01565">
    <property type="entry name" value="FAD_binding_4"/>
    <property type="match status" value="1"/>
</dbReference>
<dbReference type="GO" id="GO:0071949">
    <property type="term" value="F:FAD binding"/>
    <property type="evidence" value="ECO:0007669"/>
    <property type="project" value="InterPro"/>
</dbReference>
<dbReference type="InterPro" id="IPR016169">
    <property type="entry name" value="FAD-bd_PCMH_sub2"/>
</dbReference>
<evidence type="ECO:0000256" key="1">
    <source>
        <dbReference type="ARBA" id="ARBA00005466"/>
    </source>
</evidence>
<dbReference type="PANTHER" id="PTHR42973">
    <property type="entry name" value="BINDING OXIDOREDUCTASE, PUTATIVE (AFU_ORTHOLOGUE AFUA_1G17690)-RELATED"/>
    <property type="match status" value="1"/>
</dbReference>